<dbReference type="NCBIfam" id="NF008592">
    <property type="entry name" value="PRK11559.1"/>
    <property type="match status" value="1"/>
</dbReference>
<dbReference type="PANTHER" id="PTHR43060">
    <property type="entry name" value="3-HYDROXYISOBUTYRATE DEHYDROGENASE-LIKE 1, MITOCHONDRIAL-RELATED"/>
    <property type="match status" value="1"/>
</dbReference>
<gene>
    <name evidence="7" type="ORF">GCWU0000282_002656</name>
</gene>
<evidence type="ECO:0000256" key="4">
    <source>
        <dbReference type="PIRSR" id="PIRSR000103-1"/>
    </source>
</evidence>
<sequence>MHNKIIKIQEEKEMKVGFVGLGIMGQPMARNVMKAGYDLTVYTLIPETIEQFKKEGARGAANGKELAENVDVVILMLPNSPDVDEALFCKNGLVEGLSSGKAVIDMSSINPVESKRFAKVLAEKGVDFLDAPVSGGEPKAIDGTISVMVGGKEDVYSKYYDLIKSMAGSVVRVGDVGAGNTTKLANQIVVALNIAAVSEAFTLAKKAGVDPNLVYQAIRGGLAGSTVMDAKGPMMLEKRFDPGFRIDLHIKDLQNALDTAHSVEVSLPLTAGIMEILQALRIDGHGKEDHSAIVKYYENINKLIVGDN</sequence>
<name>V2Z6G4_9FIRM</name>
<dbReference type="Pfam" id="PF03446">
    <property type="entry name" value="NAD_binding_2"/>
    <property type="match status" value="1"/>
</dbReference>
<reference evidence="7 8" key="1">
    <citation type="submission" date="2013-06" db="EMBL/GenBank/DDBJ databases">
        <authorList>
            <person name="Weinstock G."/>
            <person name="Sodergren E."/>
            <person name="Clifton S."/>
            <person name="Fulton L."/>
            <person name="Fulton B."/>
            <person name="Courtney L."/>
            <person name="Fronick C."/>
            <person name="Harrison M."/>
            <person name="Strong C."/>
            <person name="Farmer C."/>
            <person name="Delahaunty K."/>
            <person name="Markovic C."/>
            <person name="Hall O."/>
            <person name="Minx P."/>
            <person name="Tomlinson C."/>
            <person name="Mitreva M."/>
            <person name="Nelson J."/>
            <person name="Hou S."/>
            <person name="Wollam A."/>
            <person name="Pepin K.H."/>
            <person name="Johnson M."/>
            <person name="Bhonagiri V."/>
            <person name="Nash W.E."/>
            <person name="Warren W."/>
            <person name="Chinwalla A."/>
            <person name="Mardis E.R."/>
            <person name="Wilson R.K."/>
        </authorList>
    </citation>
    <scope>NUCLEOTIDE SEQUENCE [LARGE SCALE GENOMIC DNA]</scope>
    <source>
        <strain evidence="7 8">ATCC 51271</strain>
    </source>
</reference>
<dbReference type="InterPro" id="IPR036291">
    <property type="entry name" value="NAD(P)-bd_dom_sf"/>
</dbReference>
<keyword evidence="2" id="KW-0560">Oxidoreductase</keyword>
<dbReference type="STRING" id="592026.GCWU0000282_002656"/>
<evidence type="ECO:0000313" key="7">
    <source>
        <dbReference type="EMBL" id="ESL02520.1"/>
    </source>
</evidence>
<dbReference type="PROSITE" id="PS00895">
    <property type="entry name" value="3_HYDROXYISOBUT_DH"/>
    <property type="match status" value="1"/>
</dbReference>
<dbReference type="GO" id="GO:0046487">
    <property type="term" value="P:glyoxylate metabolic process"/>
    <property type="evidence" value="ECO:0007669"/>
    <property type="project" value="InterPro"/>
</dbReference>
<feature type="active site" evidence="4">
    <location>
        <position position="183"/>
    </location>
</feature>
<dbReference type="InterPro" id="IPR006115">
    <property type="entry name" value="6PGDH_NADP-bd"/>
</dbReference>
<accession>V2Z6G4</accession>
<dbReference type="GO" id="GO:0016054">
    <property type="term" value="P:organic acid catabolic process"/>
    <property type="evidence" value="ECO:0007669"/>
    <property type="project" value="UniProtKB-ARBA"/>
</dbReference>
<dbReference type="InterPro" id="IPR013328">
    <property type="entry name" value="6PGD_dom2"/>
</dbReference>
<proteinExistence type="inferred from homology"/>
<dbReference type="OrthoDB" id="9786703at2"/>
<dbReference type="InterPro" id="IPR015815">
    <property type="entry name" value="HIBADH-related"/>
</dbReference>
<dbReference type="GO" id="GO:0008679">
    <property type="term" value="F:2-hydroxy-3-oxopropionate reductase activity"/>
    <property type="evidence" value="ECO:0007669"/>
    <property type="project" value="InterPro"/>
</dbReference>
<evidence type="ECO:0000256" key="3">
    <source>
        <dbReference type="ARBA" id="ARBA00023027"/>
    </source>
</evidence>
<keyword evidence="8" id="KW-1185">Reference proteome</keyword>
<dbReference type="PANTHER" id="PTHR43060:SF3">
    <property type="entry name" value="2-HYDROXY-3-OXOPROPIONATE REDUCTASE"/>
    <property type="match status" value="1"/>
</dbReference>
<dbReference type="NCBIfam" id="TIGR01505">
    <property type="entry name" value="tartro_sem_red"/>
    <property type="match status" value="1"/>
</dbReference>
<dbReference type="InterPro" id="IPR006398">
    <property type="entry name" value="Tartro_sem_red"/>
</dbReference>
<comment type="caution">
    <text evidence="7">The sequence shown here is derived from an EMBL/GenBank/DDBJ whole genome shotgun (WGS) entry which is preliminary data.</text>
</comment>
<organism evidence="7 8">
    <name type="scientific">Catonella morbi ATCC 51271</name>
    <dbReference type="NCBI Taxonomy" id="592026"/>
    <lineage>
        <taxon>Bacteria</taxon>
        <taxon>Bacillati</taxon>
        <taxon>Bacillota</taxon>
        <taxon>Clostridia</taxon>
        <taxon>Lachnospirales</taxon>
        <taxon>Lachnospiraceae</taxon>
        <taxon>Catonella</taxon>
    </lineage>
</organism>
<dbReference type="SUPFAM" id="SSF51735">
    <property type="entry name" value="NAD(P)-binding Rossmann-fold domains"/>
    <property type="match status" value="1"/>
</dbReference>
<dbReference type="InterPro" id="IPR002204">
    <property type="entry name" value="3-OH-isobutyrate_DH-rel_CS"/>
</dbReference>
<evidence type="ECO:0000259" key="6">
    <source>
        <dbReference type="Pfam" id="PF14833"/>
    </source>
</evidence>
<evidence type="ECO:0000259" key="5">
    <source>
        <dbReference type="Pfam" id="PF03446"/>
    </source>
</evidence>
<dbReference type="InterPro" id="IPR008927">
    <property type="entry name" value="6-PGluconate_DH-like_C_sf"/>
</dbReference>
<dbReference type="Gene3D" id="1.10.1040.10">
    <property type="entry name" value="N-(1-d-carboxylethyl)-l-norvaline Dehydrogenase, domain 2"/>
    <property type="match status" value="1"/>
</dbReference>
<dbReference type="GO" id="GO:0050661">
    <property type="term" value="F:NADP binding"/>
    <property type="evidence" value="ECO:0007669"/>
    <property type="project" value="InterPro"/>
</dbReference>
<dbReference type="InterPro" id="IPR029154">
    <property type="entry name" value="HIBADH-like_NADP-bd"/>
</dbReference>
<keyword evidence="3" id="KW-0520">NAD</keyword>
<dbReference type="Gene3D" id="3.40.50.720">
    <property type="entry name" value="NAD(P)-binding Rossmann-like Domain"/>
    <property type="match status" value="1"/>
</dbReference>
<comment type="similarity">
    <text evidence="1">Belongs to the HIBADH-related family.</text>
</comment>
<evidence type="ECO:0000256" key="1">
    <source>
        <dbReference type="ARBA" id="ARBA00009080"/>
    </source>
</evidence>
<dbReference type="AlphaFoldDB" id="V2Z6G4"/>
<feature type="domain" description="3-hydroxyisobutyrate dehydrogenase-like NAD-binding" evidence="6">
    <location>
        <begin position="177"/>
        <end position="297"/>
    </location>
</feature>
<dbReference type="Proteomes" id="UP000018227">
    <property type="component" value="Unassembled WGS sequence"/>
</dbReference>
<dbReference type="Pfam" id="PF14833">
    <property type="entry name" value="NAD_binding_11"/>
    <property type="match status" value="1"/>
</dbReference>
<dbReference type="EMBL" id="ACIL03000016">
    <property type="protein sequence ID" value="ESL02520.1"/>
    <property type="molecule type" value="Genomic_DNA"/>
</dbReference>
<dbReference type="HOGENOM" id="CLU_035117_1_1_9"/>
<dbReference type="RefSeq" id="WP_023355502.1">
    <property type="nucleotide sequence ID" value="NZ_KI535369.1"/>
</dbReference>
<dbReference type="PIRSF" id="PIRSF000103">
    <property type="entry name" value="HIBADH"/>
    <property type="match status" value="1"/>
</dbReference>
<protein>
    <submittedName>
        <fullName evidence="7">2-hydroxy-3-oxopropionate reductase</fullName>
    </submittedName>
</protein>
<dbReference type="eggNOG" id="COG2084">
    <property type="taxonomic scope" value="Bacteria"/>
</dbReference>
<dbReference type="GO" id="GO:0051287">
    <property type="term" value="F:NAD binding"/>
    <property type="evidence" value="ECO:0007669"/>
    <property type="project" value="InterPro"/>
</dbReference>
<dbReference type="SUPFAM" id="SSF48179">
    <property type="entry name" value="6-phosphogluconate dehydrogenase C-terminal domain-like"/>
    <property type="match status" value="1"/>
</dbReference>
<evidence type="ECO:0000256" key="2">
    <source>
        <dbReference type="ARBA" id="ARBA00023002"/>
    </source>
</evidence>
<evidence type="ECO:0000313" key="8">
    <source>
        <dbReference type="Proteomes" id="UP000018227"/>
    </source>
</evidence>
<feature type="domain" description="6-phosphogluconate dehydrogenase NADP-binding" evidence="5">
    <location>
        <begin position="15"/>
        <end position="174"/>
    </location>
</feature>